<dbReference type="InterPro" id="IPR018062">
    <property type="entry name" value="HTH_AraC-typ_CS"/>
</dbReference>
<evidence type="ECO:0000256" key="1">
    <source>
        <dbReference type="ARBA" id="ARBA00022491"/>
    </source>
</evidence>
<evidence type="ECO:0000313" key="6">
    <source>
        <dbReference type="EMBL" id="QWT50574.1"/>
    </source>
</evidence>
<sequence length="259" mass="28726">MARQTFPNLHRRPPSPEDPVTVNLRQGAADMEIPWHSHPWGQFAYPVAGTIRLSTEDTAWIVPPYRAIWIPAGVVHHLVTLGEVELRTLYVDGAKSPLPEKTCKVVAVSHLLGALSEALVTTPPPEEPRRTMIQTLLLEELRQAQPLALGLPMPRDRRLKALCDALLENPATERPLADWAAQVGASPRTLNRLFQSELGMSFGLWRQQLRLSRAATLVAQNLPLAQIANELGYASPSAFTAMFKRAFGVPPSQFFRSQP</sequence>
<keyword evidence="1" id="KW-0678">Repressor</keyword>
<dbReference type="InterPro" id="IPR018060">
    <property type="entry name" value="HTH_AraC"/>
</dbReference>
<dbReference type="FunFam" id="1.10.10.60:FF:000132">
    <property type="entry name" value="AraC family transcriptional regulator"/>
    <property type="match status" value="1"/>
</dbReference>
<reference evidence="6" key="1">
    <citation type="submission" date="2020-11" db="EMBL/GenBank/DDBJ databases">
        <title>Azospira inquinata sp. nov.</title>
        <authorList>
            <person name="Moe W.M."/>
            <person name="Mikes M.C."/>
        </authorList>
    </citation>
    <scope>NUCLEOTIDE SEQUENCE</scope>
    <source>
        <strain evidence="6">Azo-3</strain>
    </source>
</reference>
<evidence type="ECO:0000256" key="2">
    <source>
        <dbReference type="ARBA" id="ARBA00023015"/>
    </source>
</evidence>
<evidence type="ECO:0000313" key="7">
    <source>
        <dbReference type="Proteomes" id="UP000683428"/>
    </source>
</evidence>
<dbReference type="InterPro" id="IPR013096">
    <property type="entry name" value="Cupin_2"/>
</dbReference>
<dbReference type="AlphaFoldDB" id="A0A975SQ88"/>
<dbReference type="Proteomes" id="UP000683428">
    <property type="component" value="Chromosome"/>
</dbReference>
<dbReference type="PANTHER" id="PTHR11019">
    <property type="entry name" value="HTH-TYPE TRANSCRIPTIONAL REGULATOR NIMR"/>
    <property type="match status" value="1"/>
</dbReference>
<keyword evidence="4" id="KW-0804">Transcription</keyword>
<dbReference type="Pfam" id="PF07883">
    <property type="entry name" value="Cupin_2"/>
    <property type="match status" value="1"/>
</dbReference>
<gene>
    <name evidence="6" type="ORF">Azoinq_13900</name>
</gene>
<name>A0A975SQ88_9RHOO</name>
<dbReference type="GO" id="GO:0003700">
    <property type="term" value="F:DNA-binding transcription factor activity"/>
    <property type="evidence" value="ECO:0007669"/>
    <property type="project" value="InterPro"/>
</dbReference>
<evidence type="ECO:0000259" key="5">
    <source>
        <dbReference type="PROSITE" id="PS01124"/>
    </source>
</evidence>
<dbReference type="SMART" id="SM00342">
    <property type="entry name" value="HTH_ARAC"/>
    <property type="match status" value="1"/>
</dbReference>
<dbReference type="PROSITE" id="PS01124">
    <property type="entry name" value="HTH_ARAC_FAMILY_2"/>
    <property type="match status" value="1"/>
</dbReference>
<accession>A0A975SQ88</accession>
<dbReference type="Pfam" id="PF12833">
    <property type="entry name" value="HTH_18"/>
    <property type="match status" value="1"/>
</dbReference>
<evidence type="ECO:0000256" key="3">
    <source>
        <dbReference type="ARBA" id="ARBA00023125"/>
    </source>
</evidence>
<keyword evidence="2" id="KW-0805">Transcription regulation</keyword>
<dbReference type="CDD" id="cd06124">
    <property type="entry name" value="cupin_NimR-like_N"/>
    <property type="match status" value="1"/>
</dbReference>
<dbReference type="KEGG" id="aiq:Azoinq_13900"/>
<evidence type="ECO:0000256" key="4">
    <source>
        <dbReference type="ARBA" id="ARBA00023163"/>
    </source>
</evidence>
<protein>
    <submittedName>
        <fullName evidence="6">Helix-turn-helix transcriptional regulator</fullName>
    </submittedName>
</protein>
<dbReference type="EMBL" id="CP064782">
    <property type="protein sequence ID" value="QWT50574.1"/>
    <property type="molecule type" value="Genomic_DNA"/>
</dbReference>
<feature type="domain" description="HTH araC/xylS-type" evidence="5">
    <location>
        <begin position="160"/>
        <end position="257"/>
    </location>
</feature>
<organism evidence="6 7">
    <name type="scientific">Azospira inquinata</name>
    <dbReference type="NCBI Taxonomy" id="2785627"/>
    <lineage>
        <taxon>Bacteria</taxon>
        <taxon>Pseudomonadati</taxon>
        <taxon>Pseudomonadota</taxon>
        <taxon>Betaproteobacteria</taxon>
        <taxon>Rhodocyclales</taxon>
        <taxon>Rhodocyclaceae</taxon>
        <taxon>Azospira</taxon>
    </lineage>
</organism>
<dbReference type="PROSITE" id="PS00041">
    <property type="entry name" value="HTH_ARAC_FAMILY_1"/>
    <property type="match status" value="1"/>
</dbReference>
<keyword evidence="7" id="KW-1185">Reference proteome</keyword>
<dbReference type="PANTHER" id="PTHR11019:SF159">
    <property type="entry name" value="TRANSCRIPTIONAL REGULATOR-RELATED"/>
    <property type="match status" value="1"/>
</dbReference>
<dbReference type="GO" id="GO:0043565">
    <property type="term" value="F:sequence-specific DNA binding"/>
    <property type="evidence" value="ECO:0007669"/>
    <property type="project" value="InterPro"/>
</dbReference>
<proteinExistence type="predicted"/>
<keyword evidence="3" id="KW-0238">DNA-binding</keyword>